<organism evidence="3 4">
    <name type="scientific">Paenibacillus zeisoli</name>
    <dbReference type="NCBI Taxonomy" id="2496267"/>
    <lineage>
        <taxon>Bacteria</taxon>
        <taxon>Bacillati</taxon>
        <taxon>Bacillota</taxon>
        <taxon>Bacilli</taxon>
        <taxon>Bacillales</taxon>
        <taxon>Paenibacillaceae</taxon>
        <taxon>Paenibacillus</taxon>
    </lineage>
</organism>
<name>A0A433X278_9BACL</name>
<dbReference type="RefSeq" id="WP_127200751.1">
    <property type="nucleotide sequence ID" value="NZ_RZNX01000012.1"/>
</dbReference>
<dbReference type="GO" id="GO:0005886">
    <property type="term" value="C:plasma membrane"/>
    <property type="evidence" value="ECO:0007669"/>
    <property type="project" value="TreeGrafter"/>
</dbReference>
<keyword evidence="1" id="KW-0812">Transmembrane</keyword>
<feature type="transmembrane region" description="Helical" evidence="1">
    <location>
        <begin position="63"/>
        <end position="85"/>
    </location>
</feature>
<sequence>MKIVPRNKRATSYLELVMGMVFLILAFLFRDNFALALVCSVAFSVMLLRVIDLKKHVIIRRALIACSVLLLVSFVIVESFVLSGFRTDDSAVPDVNYVVILGSGLKGTQLSLTLKQRLDASLPYVNQHPKIPIVVSGGQGPGEAITEAVAMKKYLISRGIAEDRIKLENKSTSTKENLIFSKTLMQTSRNSQPAIMIVTSDYHMFRAKYIAGTLGYEAYGVSAESPLYLKPINMIREYLAVIKALL</sequence>
<keyword evidence="1" id="KW-1133">Transmembrane helix</keyword>
<feature type="domain" description="DUF218" evidence="2">
    <location>
        <begin position="97"/>
        <end position="239"/>
    </location>
</feature>
<dbReference type="AlphaFoldDB" id="A0A433X278"/>
<dbReference type="EMBL" id="RZNX01000012">
    <property type="protein sequence ID" value="RUT28012.1"/>
    <property type="molecule type" value="Genomic_DNA"/>
</dbReference>
<dbReference type="PANTHER" id="PTHR30336:SF4">
    <property type="entry name" value="ENVELOPE BIOGENESIS FACTOR ELYC"/>
    <property type="match status" value="1"/>
</dbReference>
<comment type="caution">
    <text evidence="3">The sequence shown here is derived from an EMBL/GenBank/DDBJ whole genome shotgun (WGS) entry which is preliminary data.</text>
</comment>
<dbReference type="InterPro" id="IPR014729">
    <property type="entry name" value="Rossmann-like_a/b/a_fold"/>
</dbReference>
<keyword evidence="4" id="KW-1185">Reference proteome</keyword>
<dbReference type="GO" id="GO:0000270">
    <property type="term" value="P:peptidoglycan metabolic process"/>
    <property type="evidence" value="ECO:0007669"/>
    <property type="project" value="TreeGrafter"/>
</dbReference>
<reference evidence="3 4" key="1">
    <citation type="submission" date="2018-12" db="EMBL/GenBank/DDBJ databases">
        <authorList>
            <person name="Sun L."/>
            <person name="Chen Z."/>
        </authorList>
    </citation>
    <scope>NUCLEOTIDE SEQUENCE [LARGE SCALE GENOMIC DNA]</scope>
    <source>
        <strain evidence="3 4">3-5-3</strain>
    </source>
</reference>
<dbReference type="GO" id="GO:0043164">
    <property type="term" value="P:Gram-negative-bacterium-type cell wall biogenesis"/>
    <property type="evidence" value="ECO:0007669"/>
    <property type="project" value="TreeGrafter"/>
</dbReference>
<evidence type="ECO:0000313" key="4">
    <source>
        <dbReference type="Proteomes" id="UP000272464"/>
    </source>
</evidence>
<dbReference type="CDD" id="cd06259">
    <property type="entry name" value="YdcF-like"/>
    <property type="match status" value="1"/>
</dbReference>
<feature type="transmembrane region" description="Helical" evidence="1">
    <location>
        <begin position="35"/>
        <end position="51"/>
    </location>
</feature>
<dbReference type="OrthoDB" id="9782395at2"/>
<dbReference type="Proteomes" id="UP000272464">
    <property type="component" value="Unassembled WGS sequence"/>
</dbReference>
<proteinExistence type="predicted"/>
<protein>
    <submittedName>
        <fullName evidence="3">YdcF family protein</fullName>
    </submittedName>
</protein>
<dbReference type="InterPro" id="IPR003848">
    <property type="entry name" value="DUF218"/>
</dbReference>
<dbReference type="PANTHER" id="PTHR30336">
    <property type="entry name" value="INNER MEMBRANE PROTEIN, PROBABLE PERMEASE"/>
    <property type="match status" value="1"/>
</dbReference>
<feature type="transmembrane region" description="Helical" evidence="1">
    <location>
        <begin position="12"/>
        <end position="29"/>
    </location>
</feature>
<dbReference type="Gene3D" id="3.40.50.620">
    <property type="entry name" value="HUPs"/>
    <property type="match status" value="1"/>
</dbReference>
<evidence type="ECO:0000259" key="2">
    <source>
        <dbReference type="Pfam" id="PF02698"/>
    </source>
</evidence>
<evidence type="ECO:0000256" key="1">
    <source>
        <dbReference type="SAM" id="Phobius"/>
    </source>
</evidence>
<accession>A0A433X278</accession>
<evidence type="ECO:0000313" key="3">
    <source>
        <dbReference type="EMBL" id="RUT28012.1"/>
    </source>
</evidence>
<gene>
    <name evidence="3" type="ORF">EJP77_18525</name>
</gene>
<keyword evidence="1" id="KW-0472">Membrane</keyword>
<dbReference type="Pfam" id="PF02698">
    <property type="entry name" value="DUF218"/>
    <property type="match status" value="1"/>
</dbReference>
<dbReference type="InterPro" id="IPR051599">
    <property type="entry name" value="Cell_Envelope_Assoc"/>
</dbReference>